<dbReference type="PROSITE" id="PS51257">
    <property type="entry name" value="PROKAR_LIPOPROTEIN"/>
    <property type="match status" value="1"/>
</dbReference>
<dbReference type="Proteomes" id="UP000008888">
    <property type="component" value="Chromosome"/>
</dbReference>
<dbReference type="Pfam" id="PF03843">
    <property type="entry name" value="Slp"/>
    <property type="match status" value="1"/>
</dbReference>
<feature type="chain" id="PRO_5003396487" evidence="1">
    <location>
        <begin position="20"/>
        <end position="176"/>
    </location>
</feature>
<keyword evidence="3" id="KW-1185">Reference proteome</keyword>
<dbReference type="PIRSF" id="PIRSF004982">
    <property type="entry name" value="SlP"/>
    <property type="match status" value="1"/>
</dbReference>
<organism evidence="2 3">
    <name type="scientific">Methylomonas methanica (strain DSM 25384 / MC09)</name>
    <dbReference type="NCBI Taxonomy" id="857087"/>
    <lineage>
        <taxon>Bacteria</taxon>
        <taxon>Pseudomonadati</taxon>
        <taxon>Pseudomonadota</taxon>
        <taxon>Gammaproteobacteria</taxon>
        <taxon>Methylococcales</taxon>
        <taxon>Methylococcaceae</taxon>
        <taxon>Methylomonas</taxon>
    </lineage>
</organism>
<dbReference type="EMBL" id="CP002738">
    <property type="protein sequence ID" value="AEG02640.1"/>
    <property type="molecule type" value="Genomic_DNA"/>
</dbReference>
<keyword evidence="2" id="KW-0449">Lipoprotein</keyword>
<dbReference type="GO" id="GO:0019867">
    <property type="term" value="C:outer membrane"/>
    <property type="evidence" value="ECO:0007669"/>
    <property type="project" value="InterPro"/>
</dbReference>
<reference evidence="2 3" key="1">
    <citation type="journal article" date="2011" name="J. Bacteriol.">
        <title>Complete Genome Sequence of the Aerobic Marine Methanotroph Methylomonas methanica MC09.</title>
        <authorList>
            <person name="Boden R."/>
            <person name="Cunliffe M."/>
            <person name="Scanlan J."/>
            <person name="Moussard H."/>
            <person name="Kits K.D."/>
            <person name="Klotz M.G."/>
            <person name="Jetten M.S."/>
            <person name="Vuilleumier S."/>
            <person name="Han J."/>
            <person name="Peters L."/>
            <person name="Mikhailova N."/>
            <person name="Teshima H."/>
            <person name="Tapia R."/>
            <person name="Kyrpides N."/>
            <person name="Ivanova N."/>
            <person name="Pagani I."/>
            <person name="Cheng J.F."/>
            <person name="Goodwin L."/>
            <person name="Han C."/>
            <person name="Hauser L."/>
            <person name="Land M.L."/>
            <person name="Lapidus A."/>
            <person name="Lucas S."/>
            <person name="Pitluck S."/>
            <person name="Woyke T."/>
            <person name="Stein L."/>
            <person name="Murrell J.C."/>
        </authorList>
    </citation>
    <scope>NUCLEOTIDE SEQUENCE [LARGE SCALE GENOMIC DNA]</scope>
    <source>
        <strain evidence="2 3">MC09</strain>
    </source>
</reference>
<feature type="signal peptide" evidence="1">
    <location>
        <begin position="1"/>
        <end position="19"/>
    </location>
</feature>
<dbReference type="PANTHER" id="PTHR37530">
    <property type="entry name" value="OUTER MEMBRANE PROTEIN SLP"/>
    <property type="match status" value="1"/>
</dbReference>
<dbReference type="OrthoDB" id="5295757at2"/>
<reference evidence="3" key="3">
    <citation type="submission" date="2011-05" db="EMBL/GenBank/DDBJ databases">
        <title>Complete sequence of Methylomonas methanica MC09.</title>
        <authorList>
            <consortium name="US DOE Joint Genome Institute"/>
            <person name="Lucas S."/>
            <person name="Han J."/>
            <person name="Lapidus A."/>
            <person name="Cheng J.-F."/>
            <person name="Goodwin L."/>
            <person name="Pitluck S."/>
            <person name="Peters L."/>
            <person name="Mikhailova N."/>
            <person name="Teshima H."/>
            <person name="Han C."/>
            <person name="Tapia R."/>
            <person name="Land M."/>
            <person name="Hauser L."/>
            <person name="Kyrpides N."/>
            <person name="Ivanova N."/>
            <person name="Pagani I."/>
            <person name="Stein L."/>
            <person name="Woyke T."/>
        </authorList>
    </citation>
    <scope>NUCLEOTIDE SEQUENCE [LARGE SCALE GENOMIC DNA]</scope>
    <source>
        <strain evidence="3">MC09</strain>
    </source>
</reference>
<keyword evidence="1" id="KW-0732">Signal</keyword>
<dbReference type="eggNOG" id="COG3065">
    <property type="taxonomic scope" value="Bacteria"/>
</dbReference>
<dbReference type="InterPro" id="IPR004658">
    <property type="entry name" value="OMP_Slp"/>
</dbReference>
<dbReference type="HOGENOM" id="CLU_100924_1_0_6"/>
<accession>G0A2Y1</accession>
<evidence type="ECO:0000313" key="3">
    <source>
        <dbReference type="Proteomes" id="UP000008888"/>
    </source>
</evidence>
<evidence type="ECO:0000313" key="2">
    <source>
        <dbReference type="EMBL" id="AEG02640.1"/>
    </source>
</evidence>
<dbReference type="KEGG" id="mmt:Metme_4290"/>
<reference key="2">
    <citation type="submission" date="2011-05" db="EMBL/GenBank/DDBJ databases">
        <title>Complete genome sequence of the aerobic marine methanotroph Methylomonas methanica MC09.</title>
        <authorList>
            <person name="Boden R."/>
            <person name="Cunliffe M."/>
            <person name="Scanlan J."/>
            <person name="Moussard H."/>
            <person name="Kits K.D."/>
            <person name="Klotz M."/>
            <person name="Jetten M."/>
            <person name="Vuilleumier S."/>
            <person name="Han J."/>
            <person name="Peters L."/>
            <person name="Mikhailova N."/>
            <person name="Teshima H."/>
            <person name="Tapia R."/>
            <person name="Kyrpides N."/>
            <person name="Ivanova N."/>
            <person name="Pagani I."/>
            <person name="Cheng J.-F."/>
            <person name="Goodwin L."/>
            <person name="Han C."/>
            <person name="Hauser L."/>
            <person name="Land M."/>
            <person name="Lapidus A."/>
            <person name="Lucas S."/>
            <person name="Pitluck S."/>
            <person name="Woyke T."/>
            <person name="Stein L.Y."/>
            <person name="Murrell C."/>
        </authorList>
    </citation>
    <scope>NUCLEOTIDE SEQUENCE</scope>
    <source>
        <strain>MC09</strain>
    </source>
</reference>
<proteinExistence type="predicted"/>
<gene>
    <name evidence="2" type="ordered locus">Metme_4290</name>
</gene>
<dbReference type="AlphaFoldDB" id="G0A2Y1"/>
<dbReference type="PANTHER" id="PTHR37530:SF1">
    <property type="entry name" value="OUTER MEMBRANE PROTEIN SLP"/>
    <property type="match status" value="1"/>
</dbReference>
<sequence length="176" mass="20133">MKTLLFVMLVVVLSGCASQVPLTIRKPPQPNPMIADVLAQADPQKQPVRWGGTILSVVNHPNDTEIEILAKKLGRYGKPVDGDDTQGRFLARVNGFLDPAIYAHGRLLTVYGTIDSMINRNVGEKPYRYPLLNVQSQYLWPRELENDYPGYYPYGYYGPYGFYPYGYRFGFGYRRW</sequence>
<protein>
    <submittedName>
        <fullName evidence="2">Outer membrane lipoprotein, Slp family</fullName>
    </submittedName>
</protein>
<name>G0A2Y1_METMM</name>
<evidence type="ECO:0000256" key="1">
    <source>
        <dbReference type="SAM" id="SignalP"/>
    </source>
</evidence>
<dbReference type="RefSeq" id="WP_013820855.1">
    <property type="nucleotide sequence ID" value="NC_015572.1"/>
</dbReference>
<dbReference type="STRING" id="857087.Metme_4290"/>